<dbReference type="KEGG" id="dtp:JZK55_19950"/>
<dbReference type="AlphaFoldDB" id="A0A7G1H4L9"/>
<sequence length="45" mass="5421">MFYSRRFDSWDELIQNIYEAIEACLEVDMKKIELKPKDKVLELAV</sequence>
<protein>
    <submittedName>
        <fullName evidence="1">Uncharacterized protein</fullName>
    </submittedName>
</protein>
<gene>
    <name evidence="1" type="ORF">JZK55_19950</name>
</gene>
<accession>A0A7G1H4L9</accession>
<evidence type="ECO:0000313" key="1">
    <source>
        <dbReference type="EMBL" id="BCB97073.1"/>
    </source>
</evidence>
<organism evidence="1 2">
    <name type="scientific">Dissulfurispira thermophila</name>
    <dbReference type="NCBI Taxonomy" id="2715679"/>
    <lineage>
        <taxon>Bacteria</taxon>
        <taxon>Pseudomonadati</taxon>
        <taxon>Nitrospirota</taxon>
        <taxon>Thermodesulfovibrionia</taxon>
        <taxon>Thermodesulfovibrionales</taxon>
        <taxon>Dissulfurispiraceae</taxon>
        <taxon>Dissulfurispira</taxon>
    </lineage>
</organism>
<keyword evidence="2" id="KW-1185">Reference proteome</keyword>
<evidence type="ECO:0000313" key="2">
    <source>
        <dbReference type="Proteomes" id="UP000516360"/>
    </source>
</evidence>
<proteinExistence type="predicted"/>
<reference evidence="1 2" key="1">
    <citation type="submission" date="2020-03" db="EMBL/GenBank/DDBJ databases">
        <title>Complete genome sequences of two sulfur-disproportionating bacterial strains T55J and Mzg5.</title>
        <authorList>
            <person name="Umezawa K."/>
            <person name="Kojima H."/>
            <person name="Kato Y."/>
            <person name="Fukui M."/>
        </authorList>
    </citation>
    <scope>NUCLEOTIDE SEQUENCE [LARGE SCALE GENOMIC DNA]</scope>
    <source>
        <strain evidence="1 2">T55J</strain>
    </source>
</reference>
<dbReference type="Proteomes" id="UP000516360">
    <property type="component" value="Chromosome"/>
</dbReference>
<name>A0A7G1H4L9_9BACT</name>
<dbReference type="Gene3D" id="3.30.160.250">
    <property type="match status" value="1"/>
</dbReference>
<dbReference type="EMBL" id="AP022873">
    <property type="protein sequence ID" value="BCB97073.1"/>
    <property type="molecule type" value="Genomic_DNA"/>
</dbReference>